<dbReference type="AlphaFoldDB" id="A0A0F9H5N2"/>
<sequence length="68" mass="8147">MVWMKCVMACFDGAKTKKYFLHDEDDIDSKSDVAKYFIRVRDPRVVEEALEEVPEEEKEEEEKEEEED</sequence>
<name>A0A0F9H5N2_9ZZZZ</name>
<evidence type="ECO:0000256" key="1">
    <source>
        <dbReference type="SAM" id="MobiDB-lite"/>
    </source>
</evidence>
<organism evidence="2">
    <name type="scientific">marine sediment metagenome</name>
    <dbReference type="NCBI Taxonomy" id="412755"/>
    <lineage>
        <taxon>unclassified sequences</taxon>
        <taxon>metagenomes</taxon>
        <taxon>ecological metagenomes</taxon>
    </lineage>
</organism>
<proteinExistence type="predicted"/>
<accession>A0A0F9H5N2</accession>
<reference evidence="2" key="1">
    <citation type="journal article" date="2015" name="Nature">
        <title>Complex archaea that bridge the gap between prokaryotes and eukaryotes.</title>
        <authorList>
            <person name="Spang A."/>
            <person name="Saw J.H."/>
            <person name="Jorgensen S.L."/>
            <person name="Zaremba-Niedzwiedzka K."/>
            <person name="Martijn J."/>
            <person name="Lind A.E."/>
            <person name="van Eijk R."/>
            <person name="Schleper C."/>
            <person name="Guy L."/>
            <person name="Ettema T.J."/>
        </authorList>
    </citation>
    <scope>NUCLEOTIDE SEQUENCE</scope>
</reference>
<gene>
    <name evidence="2" type="ORF">LCGC14_1826260</name>
</gene>
<protein>
    <submittedName>
        <fullName evidence="2">Uncharacterized protein</fullName>
    </submittedName>
</protein>
<comment type="caution">
    <text evidence="2">The sequence shown here is derived from an EMBL/GenBank/DDBJ whole genome shotgun (WGS) entry which is preliminary data.</text>
</comment>
<dbReference type="EMBL" id="LAZR01017965">
    <property type="protein sequence ID" value="KKL98256.1"/>
    <property type="molecule type" value="Genomic_DNA"/>
</dbReference>
<evidence type="ECO:0000313" key="2">
    <source>
        <dbReference type="EMBL" id="KKL98256.1"/>
    </source>
</evidence>
<feature type="region of interest" description="Disordered" evidence="1">
    <location>
        <begin position="48"/>
        <end position="68"/>
    </location>
</feature>